<evidence type="ECO:0000313" key="2">
    <source>
        <dbReference type="Proteomes" id="UP000030324"/>
    </source>
</evidence>
<dbReference type="EMBL" id="KM236242">
    <property type="protein sequence ID" value="AIX12368.1"/>
    <property type="molecule type" value="Genomic_DNA"/>
</dbReference>
<gene>
    <name evidence="1" type="ORF">CPT_Pollock9</name>
</gene>
<proteinExistence type="predicted"/>
<organism evidence="1 2">
    <name type="scientific">Escherichia phage Pollock</name>
    <dbReference type="NCBI Taxonomy" id="1540097"/>
    <lineage>
        <taxon>Viruses</taxon>
        <taxon>Duplodnaviria</taxon>
        <taxon>Heunggongvirae</taxon>
        <taxon>Uroviricota</taxon>
        <taxon>Caudoviricetes</taxon>
        <taxon>Schitoviridae</taxon>
        <taxon>Humphriesvirinae</taxon>
        <taxon>Pollockvirus</taxon>
        <taxon>Pollockvirus pollock</taxon>
    </lineage>
</organism>
<dbReference type="KEGG" id="vg:24724546"/>
<dbReference type="GeneID" id="24724546"/>
<dbReference type="RefSeq" id="YP_009152110.1">
    <property type="nucleotide sequence ID" value="NC_027381.1"/>
</dbReference>
<dbReference type="Proteomes" id="UP000030324">
    <property type="component" value="Segment"/>
</dbReference>
<protein>
    <submittedName>
        <fullName evidence="1">Uncharacterized protein</fullName>
    </submittedName>
</protein>
<evidence type="ECO:0000313" key="1">
    <source>
        <dbReference type="EMBL" id="AIX12368.1"/>
    </source>
</evidence>
<reference evidence="1 2" key="1">
    <citation type="journal article" date="2015" name="Genome Announc.">
        <title>Complete Genome Sequence of Enterotoxigenic Escherichia coli N4-Like Podophage Pollock.</title>
        <authorList>
            <person name="Patel R.S."/>
            <person name="Lessor L.E."/>
            <person name="Hernandez A.C."/>
            <person name="Kuty Everett G.F."/>
        </authorList>
    </citation>
    <scope>NUCLEOTIDE SEQUENCE [LARGE SCALE GENOMIC DNA]</scope>
</reference>
<accession>A0A0A0YU31</accession>
<name>A0A0A0YU31_9CAUD</name>
<keyword evidence="2" id="KW-1185">Reference proteome</keyword>
<sequence length="81" mass="9459">MNKELIFILSCIRESMCDYTEDEYENDTSQYTKTDDLCLEVMLHKCSSFPKEEKNCNACLLTYKNNIGYSSQITIVIQKLI</sequence>